<reference evidence="1 2" key="1">
    <citation type="submission" date="2022-04" db="EMBL/GenBank/DDBJ databases">
        <title>Paracoccus sp. YLB-12 draft genome sequence.</title>
        <authorList>
            <person name="Yu L."/>
        </authorList>
    </citation>
    <scope>NUCLEOTIDE SEQUENCE [LARGE SCALE GENOMIC DNA]</scope>
    <source>
        <strain evidence="1 2">YLB-12</strain>
    </source>
</reference>
<dbReference type="RefSeq" id="WP_260277649.1">
    <property type="nucleotide sequence ID" value="NZ_JANAVZ010000007.1"/>
</dbReference>
<comment type="caution">
    <text evidence="1">The sequence shown here is derived from an EMBL/GenBank/DDBJ whole genome shotgun (WGS) entry which is preliminary data.</text>
</comment>
<name>A0ABT2KB68_9RHOB</name>
<dbReference type="Proteomes" id="UP001320702">
    <property type="component" value="Unassembled WGS sequence"/>
</dbReference>
<evidence type="ECO:0000313" key="2">
    <source>
        <dbReference type="Proteomes" id="UP001320702"/>
    </source>
</evidence>
<gene>
    <name evidence="1" type="ORF">MU516_12975</name>
</gene>
<organism evidence="1 2">
    <name type="scientific">Paracoccus maritimus</name>
    <dbReference type="NCBI Taxonomy" id="2933292"/>
    <lineage>
        <taxon>Bacteria</taxon>
        <taxon>Pseudomonadati</taxon>
        <taxon>Pseudomonadota</taxon>
        <taxon>Alphaproteobacteria</taxon>
        <taxon>Rhodobacterales</taxon>
        <taxon>Paracoccaceae</taxon>
        <taxon>Paracoccus</taxon>
    </lineage>
</organism>
<accession>A0ABT2KB68</accession>
<keyword evidence="2" id="KW-1185">Reference proteome</keyword>
<dbReference type="EMBL" id="JANAVZ010000007">
    <property type="protein sequence ID" value="MCT4333777.1"/>
    <property type="molecule type" value="Genomic_DNA"/>
</dbReference>
<proteinExistence type="predicted"/>
<sequence>MSQTPATESLEDRFIKAFNVLDEIERLIFFCAMKAMADKRITAEEFAARVDDQIGRHRAGKSIRLNELEIGV</sequence>
<protein>
    <submittedName>
        <fullName evidence="1">Uncharacterized protein</fullName>
    </submittedName>
</protein>
<evidence type="ECO:0000313" key="1">
    <source>
        <dbReference type="EMBL" id="MCT4333777.1"/>
    </source>
</evidence>